<evidence type="ECO:0000313" key="3">
    <source>
        <dbReference type="Proteomes" id="UP000028990"/>
    </source>
</evidence>
<reference evidence="2 3" key="1">
    <citation type="submission" date="2013-11" db="EMBL/GenBank/DDBJ databases">
        <title>The Damaraland mole rat (Fukomys damarensis) genome and evolution of African mole rats.</title>
        <authorList>
            <person name="Gladyshev V.N."/>
            <person name="Fang X."/>
        </authorList>
    </citation>
    <scope>NUCLEOTIDE SEQUENCE [LARGE SCALE GENOMIC DNA]</scope>
    <source>
        <tissue evidence="2">Liver</tissue>
    </source>
</reference>
<feature type="region of interest" description="Disordered" evidence="1">
    <location>
        <begin position="94"/>
        <end position="125"/>
    </location>
</feature>
<organism evidence="2 3">
    <name type="scientific">Fukomys damarensis</name>
    <name type="common">Damaraland mole rat</name>
    <name type="synonym">Cryptomys damarensis</name>
    <dbReference type="NCBI Taxonomy" id="885580"/>
    <lineage>
        <taxon>Eukaryota</taxon>
        <taxon>Metazoa</taxon>
        <taxon>Chordata</taxon>
        <taxon>Craniata</taxon>
        <taxon>Vertebrata</taxon>
        <taxon>Euteleostomi</taxon>
        <taxon>Mammalia</taxon>
        <taxon>Eutheria</taxon>
        <taxon>Euarchontoglires</taxon>
        <taxon>Glires</taxon>
        <taxon>Rodentia</taxon>
        <taxon>Hystricomorpha</taxon>
        <taxon>Bathyergidae</taxon>
        <taxon>Fukomys</taxon>
    </lineage>
</organism>
<name>A0A091DP22_FUKDA</name>
<keyword evidence="3" id="KW-1185">Reference proteome</keyword>
<dbReference type="Proteomes" id="UP000028990">
    <property type="component" value="Unassembled WGS sequence"/>
</dbReference>
<accession>A0A091DP22</accession>
<protein>
    <submittedName>
        <fullName evidence="2">Uncharacterized protein</fullName>
    </submittedName>
</protein>
<dbReference type="AlphaFoldDB" id="A0A091DP22"/>
<evidence type="ECO:0000313" key="2">
    <source>
        <dbReference type="EMBL" id="KFO32040.1"/>
    </source>
</evidence>
<feature type="region of interest" description="Disordered" evidence="1">
    <location>
        <begin position="29"/>
        <end position="50"/>
    </location>
</feature>
<gene>
    <name evidence="2" type="ORF">H920_06609</name>
</gene>
<evidence type="ECO:0000256" key="1">
    <source>
        <dbReference type="SAM" id="MobiDB-lite"/>
    </source>
</evidence>
<sequence length="147" mass="16442">MALQLISTLASVRCDDVLFTLVCLMAPHKESSEEMKEKEEEEKEKGEGNERMVWISVEERDLTFLKSESFLPDDNERLPRRFVSSCPQMCSESTMHEGEFKHSRAARGDSSPVHRAAPPNNKCHPAVEKCVSGAKALAAGLPRQEPV</sequence>
<dbReference type="EMBL" id="KN122228">
    <property type="protein sequence ID" value="KFO32040.1"/>
    <property type="molecule type" value="Genomic_DNA"/>
</dbReference>
<proteinExistence type="predicted"/>